<sequence length="567" mass="64150">MLPDGIPSLSVPVHDDATPLGSQPLEPEPLDVLVVGCGFAGIYQLYRHRNLGHSVKIFDSASDLGGVWYWNCYPGARVDSDVPNYELSLPQLWKDWNWSEKYPGRQELRRYFEHVEKKLDVKKDIRFNTRVLGARWDQGKHVWIVEAEDRSNPRGSHEIISVRTRFIVLCTGFAAKVYVPDFSGLDAFQGICYHTSQWPQAGLDLRGQRVGVVGTGASGVQIVQELGPQVEHLTVFQRTPNLAIPMRQEKVDEKSSINSKNGRAEMYEQRKYTAAGFNYDKHNRSSSQATPKERLAYQEELWTKGGMRFIFQNFNDLRTNQELNDEVYAFWRQKVRERINDPILQEKLAPTIPPHPMGVKRASLEQNYYEIFNQPNVSLIDLAESPITKVTCRGILTADGVEHELDCIVLATGFDSITGGIAQIDLKGVDGSTIKDKWKSGVHSYLGMATANFPNLFFVHGPQAPTAICNGPSCAEIQGDWIINCIQYLKNNTFTRIEADPKAEDEWREKVLELSAQGLWGKARSWYRGSNIPGKAVEQLIWTGGVPLYHQICQEKVDKDYEGFLLS</sequence>
<evidence type="ECO:0000256" key="1">
    <source>
        <dbReference type="ARBA" id="ARBA00001974"/>
    </source>
</evidence>
<reference evidence="8 9" key="1">
    <citation type="submission" date="2024-01" db="EMBL/GenBank/DDBJ databases">
        <title>A draft genome for the cacao thread blight pathogen Marasmiellus scandens.</title>
        <authorList>
            <person name="Baruah I.K."/>
            <person name="Leung J."/>
            <person name="Bukari Y."/>
            <person name="Amoako-Attah I."/>
            <person name="Meinhardt L.W."/>
            <person name="Bailey B.A."/>
            <person name="Cohen S.P."/>
        </authorList>
    </citation>
    <scope>NUCLEOTIDE SEQUENCE [LARGE SCALE GENOMIC DNA]</scope>
    <source>
        <strain evidence="8 9">GH-19</strain>
    </source>
</reference>
<keyword evidence="6" id="KW-0560">Oxidoreductase</keyword>
<dbReference type="Gene3D" id="3.50.50.60">
    <property type="entry name" value="FAD/NAD(P)-binding domain"/>
    <property type="match status" value="2"/>
</dbReference>
<gene>
    <name evidence="8" type="ORF">VKT23_019624</name>
</gene>
<evidence type="ECO:0000256" key="6">
    <source>
        <dbReference type="ARBA" id="ARBA00023002"/>
    </source>
</evidence>
<keyword evidence="7" id="KW-0503">Monooxygenase</keyword>
<keyword evidence="3" id="KW-0285">Flavoprotein</keyword>
<dbReference type="Pfam" id="PF00743">
    <property type="entry name" value="FMO-like"/>
    <property type="match status" value="1"/>
</dbReference>
<organism evidence="8 9">
    <name type="scientific">Marasmiellus scandens</name>
    <dbReference type="NCBI Taxonomy" id="2682957"/>
    <lineage>
        <taxon>Eukaryota</taxon>
        <taxon>Fungi</taxon>
        <taxon>Dikarya</taxon>
        <taxon>Basidiomycota</taxon>
        <taxon>Agaricomycotina</taxon>
        <taxon>Agaricomycetes</taxon>
        <taxon>Agaricomycetidae</taxon>
        <taxon>Agaricales</taxon>
        <taxon>Marasmiineae</taxon>
        <taxon>Omphalotaceae</taxon>
        <taxon>Marasmiellus</taxon>
    </lineage>
</organism>
<keyword evidence="5" id="KW-0521">NADP</keyword>
<evidence type="ECO:0000256" key="7">
    <source>
        <dbReference type="ARBA" id="ARBA00023033"/>
    </source>
</evidence>
<comment type="similarity">
    <text evidence="2">Belongs to the FAD-binding monooxygenase family.</text>
</comment>
<dbReference type="InterPro" id="IPR020946">
    <property type="entry name" value="Flavin_mOase-like"/>
</dbReference>
<protein>
    <recommendedName>
        <fullName evidence="10">FAD/NAD(P)-binding domain-containing protein</fullName>
    </recommendedName>
</protein>
<dbReference type="PANTHER" id="PTHR43098:SF3">
    <property type="entry name" value="L-ORNITHINE N(5)-MONOOXYGENASE-RELATED"/>
    <property type="match status" value="1"/>
</dbReference>
<dbReference type="Proteomes" id="UP001498398">
    <property type="component" value="Unassembled WGS sequence"/>
</dbReference>
<dbReference type="InterPro" id="IPR036188">
    <property type="entry name" value="FAD/NAD-bd_sf"/>
</dbReference>
<dbReference type="SUPFAM" id="SSF51905">
    <property type="entry name" value="FAD/NAD(P)-binding domain"/>
    <property type="match status" value="3"/>
</dbReference>
<evidence type="ECO:0000313" key="9">
    <source>
        <dbReference type="Proteomes" id="UP001498398"/>
    </source>
</evidence>
<evidence type="ECO:0000256" key="3">
    <source>
        <dbReference type="ARBA" id="ARBA00022630"/>
    </source>
</evidence>
<keyword evidence="9" id="KW-1185">Reference proteome</keyword>
<name>A0ABR1IL02_9AGAR</name>
<keyword evidence="4" id="KW-0274">FAD</keyword>
<comment type="cofactor">
    <cofactor evidence="1">
        <name>FAD</name>
        <dbReference type="ChEBI" id="CHEBI:57692"/>
    </cofactor>
</comment>
<dbReference type="PANTHER" id="PTHR43098">
    <property type="entry name" value="L-ORNITHINE N(5)-MONOOXYGENASE-RELATED"/>
    <property type="match status" value="1"/>
</dbReference>
<evidence type="ECO:0000313" key="8">
    <source>
        <dbReference type="EMBL" id="KAK7435502.1"/>
    </source>
</evidence>
<accession>A0ABR1IL02</accession>
<evidence type="ECO:0000256" key="4">
    <source>
        <dbReference type="ARBA" id="ARBA00022827"/>
    </source>
</evidence>
<dbReference type="InterPro" id="IPR050775">
    <property type="entry name" value="FAD-binding_Monooxygenases"/>
</dbReference>
<proteinExistence type="inferred from homology"/>
<dbReference type="EMBL" id="JBANRG010000106">
    <property type="protein sequence ID" value="KAK7435502.1"/>
    <property type="molecule type" value="Genomic_DNA"/>
</dbReference>
<evidence type="ECO:0000256" key="2">
    <source>
        <dbReference type="ARBA" id="ARBA00010139"/>
    </source>
</evidence>
<comment type="caution">
    <text evidence="8">The sequence shown here is derived from an EMBL/GenBank/DDBJ whole genome shotgun (WGS) entry which is preliminary data.</text>
</comment>
<evidence type="ECO:0008006" key="10">
    <source>
        <dbReference type="Google" id="ProtNLM"/>
    </source>
</evidence>
<evidence type="ECO:0000256" key="5">
    <source>
        <dbReference type="ARBA" id="ARBA00022857"/>
    </source>
</evidence>